<proteinExistence type="inferred from homology"/>
<comment type="similarity">
    <text evidence="1">Belongs to the carbon-nitrogen hydrolase superfamily. NIT1/NIT2 family.</text>
</comment>
<dbReference type="GO" id="GO:0050152">
    <property type="term" value="F:omega-amidase activity"/>
    <property type="evidence" value="ECO:0007669"/>
    <property type="project" value="UniProtKB-EC"/>
</dbReference>
<dbReference type="Proteomes" id="UP000198931">
    <property type="component" value="Unassembled WGS sequence"/>
</dbReference>
<dbReference type="Gene3D" id="3.60.110.10">
    <property type="entry name" value="Carbon-nitrogen hydrolase"/>
    <property type="match status" value="1"/>
</dbReference>
<dbReference type="PROSITE" id="PS01227">
    <property type="entry name" value="UPF0012"/>
    <property type="match status" value="1"/>
</dbReference>
<evidence type="ECO:0000259" key="6">
    <source>
        <dbReference type="PROSITE" id="PS50263"/>
    </source>
</evidence>
<evidence type="ECO:0000313" key="7">
    <source>
        <dbReference type="EMBL" id="SFI38164.1"/>
    </source>
</evidence>
<dbReference type="PANTHER" id="PTHR47799:SF1">
    <property type="entry name" value="OMEGA-AMIDASE YAFV"/>
    <property type="match status" value="1"/>
</dbReference>
<organism evidence="7 8">
    <name type="scientific">Halpernia frigidisoli</name>
    <dbReference type="NCBI Taxonomy" id="1125876"/>
    <lineage>
        <taxon>Bacteria</taxon>
        <taxon>Pseudomonadati</taxon>
        <taxon>Bacteroidota</taxon>
        <taxon>Flavobacteriia</taxon>
        <taxon>Flavobacteriales</taxon>
        <taxon>Weeksellaceae</taxon>
        <taxon>Chryseobacterium group</taxon>
        <taxon>Halpernia</taxon>
    </lineage>
</organism>
<dbReference type="InterPro" id="IPR001110">
    <property type="entry name" value="UPF0012_CS"/>
</dbReference>
<evidence type="ECO:0000256" key="4">
    <source>
        <dbReference type="ARBA" id="ARBA00052904"/>
    </source>
</evidence>
<evidence type="ECO:0000313" key="8">
    <source>
        <dbReference type="Proteomes" id="UP000198931"/>
    </source>
</evidence>
<dbReference type="RefSeq" id="WP_090080786.1">
    <property type="nucleotide sequence ID" value="NZ_FOQT01000004.1"/>
</dbReference>
<comment type="catalytic activity">
    <reaction evidence="4">
        <text>a monoamide of a dicarboxylate + H2O = a dicarboxylate + NH4(+)</text>
        <dbReference type="Rhea" id="RHEA:11716"/>
        <dbReference type="ChEBI" id="CHEBI:15377"/>
        <dbReference type="ChEBI" id="CHEBI:28938"/>
        <dbReference type="ChEBI" id="CHEBI:28965"/>
        <dbReference type="ChEBI" id="CHEBI:77450"/>
        <dbReference type="EC" id="3.5.1.3"/>
    </reaction>
</comment>
<evidence type="ECO:0000256" key="2">
    <source>
        <dbReference type="ARBA" id="ARBA00022801"/>
    </source>
</evidence>
<reference evidence="7 8" key="1">
    <citation type="submission" date="2016-10" db="EMBL/GenBank/DDBJ databases">
        <authorList>
            <person name="de Groot N.N."/>
        </authorList>
    </citation>
    <scope>NUCLEOTIDE SEQUENCE [LARGE SCALE GENOMIC DNA]</scope>
    <source>
        <strain evidence="7 8">DSM 26000</strain>
    </source>
</reference>
<evidence type="ECO:0000256" key="5">
    <source>
        <dbReference type="ARBA" id="ARBA00072139"/>
    </source>
</evidence>
<dbReference type="AlphaFoldDB" id="A0A1I3HR05"/>
<sequence>MNNLKIKALEFDISWKDKEANFHQIEKLLENENADLFLLPEMFSTGFCMDAEEIADQSDQSLNWLKNIANKKEAAFSGSASVQENGKFYNRMYFVKPNGEVDFYDKRHLFSYSGEDKIYSKGDSRKIINFKGFRILLQVCYDLRFPVFSRNKNDFDLILYVSNWPESRISAWETLLKARAIENQSFVFGLNRIGIDGNNLKYPESSSYCFDAEGKIISNVLNQIISVDLDLNDLQNFRQKFPFLKDGDDFELKF</sequence>
<protein>
    <recommendedName>
        <fullName evidence="5">Omega-amidase YafV</fullName>
        <ecNumber evidence="3">3.5.1.3</ecNumber>
    </recommendedName>
</protein>
<dbReference type="InterPro" id="IPR003010">
    <property type="entry name" value="C-N_Hydrolase"/>
</dbReference>
<gene>
    <name evidence="7" type="ORF">SAMN05443292_2349</name>
</gene>
<dbReference type="STRING" id="1125876.SAMN05443292_2349"/>
<dbReference type="PROSITE" id="PS50263">
    <property type="entry name" value="CN_HYDROLASE"/>
    <property type="match status" value="1"/>
</dbReference>
<feature type="domain" description="CN hydrolase" evidence="6">
    <location>
        <begin position="4"/>
        <end position="238"/>
    </location>
</feature>
<dbReference type="NCBIfam" id="NF007757">
    <property type="entry name" value="PRK10438.1"/>
    <property type="match status" value="1"/>
</dbReference>
<dbReference type="InterPro" id="IPR036526">
    <property type="entry name" value="C-N_Hydrolase_sf"/>
</dbReference>
<dbReference type="EMBL" id="FOQT01000004">
    <property type="protein sequence ID" value="SFI38164.1"/>
    <property type="molecule type" value="Genomic_DNA"/>
</dbReference>
<dbReference type="GO" id="GO:0106008">
    <property type="term" value="F:2-oxoglutaramate amidase activity"/>
    <property type="evidence" value="ECO:0007669"/>
    <property type="project" value="TreeGrafter"/>
</dbReference>
<dbReference type="FunFam" id="3.60.110.10:FF:000004">
    <property type="entry name" value="Carbon-nitrogen hydrolase"/>
    <property type="match status" value="1"/>
</dbReference>
<evidence type="ECO:0000256" key="1">
    <source>
        <dbReference type="ARBA" id="ARBA00010613"/>
    </source>
</evidence>
<keyword evidence="8" id="KW-1185">Reference proteome</keyword>
<name>A0A1I3HR05_9FLAO</name>
<dbReference type="EC" id="3.5.1.3" evidence="3"/>
<keyword evidence="2 7" id="KW-0378">Hydrolase</keyword>
<dbReference type="InterPro" id="IPR052737">
    <property type="entry name" value="Omega-amidase_YafV"/>
</dbReference>
<accession>A0A1I3HR05</accession>
<dbReference type="Pfam" id="PF00795">
    <property type="entry name" value="CN_hydrolase"/>
    <property type="match status" value="1"/>
</dbReference>
<evidence type="ECO:0000256" key="3">
    <source>
        <dbReference type="ARBA" id="ARBA00039118"/>
    </source>
</evidence>
<dbReference type="PANTHER" id="PTHR47799">
    <property type="entry name" value="OMEGA-AMIDASE YAFV"/>
    <property type="match status" value="1"/>
</dbReference>
<dbReference type="SUPFAM" id="SSF56317">
    <property type="entry name" value="Carbon-nitrogen hydrolase"/>
    <property type="match status" value="1"/>
</dbReference>
<dbReference type="OrthoDB" id="9811121at2"/>